<evidence type="ECO:0000256" key="1">
    <source>
        <dbReference type="ARBA" id="ARBA00004430"/>
    </source>
</evidence>
<proteinExistence type="predicted"/>
<comment type="subcellular location">
    <subcellularLocation>
        <location evidence="1">Cytoplasm</location>
        <location evidence="1">Cytoskeleton</location>
        <location evidence="1">Cilium axoneme</location>
    </subcellularLocation>
</comment>
<dbReference type="SUPFAM" id="SSF81383">
    <property type="entry name" value="F-box domain"/>
    <property type="match status" value="1"/>
</dbReference>
<organism evidence="4 5">
    <name type="scientific">Pleodorina starrii</name>
    <dbReference type="NCBI Taxonomy" id="330485"/>
    <lineage>
        <taxon>Eukaryota</taxon>
        <taxon>Viridiplantae</taxon>
        <taxon>Chlorophyta</taxon>
        <taxon>core chlorophytes</taxon>
        <taxon>Chlorophyceae</taxon>
        <taxon>CS clade</taxon>
        <taxon>Chlamydomonadales</taxon>
        <taxon>Volvocaceae</taxon>
        <taxon>Pleodorina</taxon>
    </lineage>
</organism>
<feature type="compositionally biased region" description="Polar residues" evidence="2">
    <location>
        <begin position="626"/>
        <end position="637"/>
    </location>
</feature>
<dbReference type="InterPro" id="IPR001810">
    <property type="entry name" value="F-box_dom"/>
</dbReference>
<sequence>MEGQDVVGASSWASLNRDVLERIGCELSLRELLYARLVCRQWRQHVAGAVRHLPHPHQHQQRHLVELDAQPSGREDVWQQALAALATCLPHLSEIMVYVSSRVSESQLAAQLCSLPGALTALTKLELRYIVPSSAPCLGTSLQQLQPALTALTALDTLYLIMGASPEPAEVTAVLPRLGALRDLKLLSGLPQYGFTNAKLEALGCATQLRRLHLEVSGVGQVDAGLAALSRLSALSSLWLDGLVTLGPAVVCALQQLPELQELRLELDSPQHIPDLFDLSGLKRLSLTYHGDELDEGDEAPPPDGAANNGGAAGIGGGVGGGSGTDWDALERMVRGHAVRPVLCELGLLCCSFPVDPLPRLALLTSLTSLTFYDCRWKAASRPAAAASAPAREEHQAPSPGCGGGGSAGAAATAPPRPGSWGVLTSLVGLQGFGMAQCVVPPICEFELASLAAAWPGITSLQLQSVAYRVSELLLLPLRPQPARFGAFLTRWRRLEALTLSGSWCNDPRVVLDVSLLPPSLTSLVVSSVTLVNSAAAKAAILENVDLEGMSRLAPTAGPSERRSEPHTGASSFGCTGREEEPRAAHTGDATGTADDADAPGDGAAPRQGAKQPCGGDLSERAADSSGPSCAHTSTRAPPSDCDFSQVPRPFSGGGSTRGSVGGHDCDRGAYRCCPGPSHAHIDNAAAPPAAAAAASPAQAPAPELLALEHLVLGEVRLGAGVSLELLARWVPNLRSLEVNNLVPNLTDDSCTALAALTALTVLRVSQDQDPEVAEPPRAAGPGLLAAAATGQPRGGGVGTGQQQQQRLRSLSGMGLTALTCLSCLRQLEWLPWGIEPLDLVHVEALASLRRLHLVTLRGARDGAITDRALEALRERLPLCDIDDTEWSGLVDV</sequence>
<dbReference type="Gene3D" id="3.80.10.10">
    <property type="entry name" value="Ribonuclease Inhibitor"/>
    <property type="match status" value="2"/>
</dbReference>
<dbReference type="SUPFAM" id="SSF52058">
    <property type="entry name" value="L domain-like"/>
    <property type="match status" value="1"/>
</dbReference>
<gene>
    <name evidence="4" type="primary">PLEST004594</name>
    <name evidence="4" type="ORF">PLESTB_000487400</name>
</gene>
<dbReference type="InterPro" id="IPR036047">
    <property type="entry name" value="F-box-like_dom_sf"/>
</dbReference>
<keyword evidence="5" id="KW-1185">Reference proteome</keyword>
<dbReference type="Gene3D" id="1.20.1280.50">
    <property type="match status" value="1"/>
</dbReference>
<feature type="compositionally biased region" description="Gly residues" evidence="2">
    <location>
        <begin position="652"/>
        <end position="661"/>
    </location>
</feature>
<dbReference type="AlphaFoldDB" id="A0A9W6F043"/>
<dbReference type="GO" id="GO:0005930">
    <property type="term" value="C:axoneme"/>
    <property type="evidence" value="ECO:0007669"/>
    <property type="project" value="UniProtKB-SubCell"/>
</dbReference>
<dbReference type="OrthoDB" id="549928at2759"/>
<comment type="caution">
    <text evidence="4">The sequence shown here is derived from an EMBL/GenBank/DDBJ whole genome shotgun (WGS) entry which is preliminary data.</text>
</comment>
<dbReference type="InterPro" id="IPR032675">
    <property type="entry name" value="LRR_dom_sf"/>
</dbReference>
<protein>
    <recommendedName>
        <fullName evidence="3">F-box domain-containing protein</fullName>
    </recommendedName>
</protein>
<feature type="compositionally biased region" description="Low complexity" evidence="2">
    <location>
        <begin position="587"/>
        <end position="605"/>
    </location>
</feature>
<dbReference type="PANTHER" id="PTHR47186:SF61">
    <property type="entry name" value="LEUCINE-RICH REPEAT-CONTAINING PROTEIN 57-RELATED"/>
    <property type="match status" value="1"/>
</dbReference>
<name>A0A9W6F043_9CHLO</name>
<dbReference type="EMBL" id="BRXU01000004">
    <property type="protein sequence ID" value="GLC51299.1"/>
    <property type="molecule type" value="Genomic_DNA"/>
</dbReference>
<dbReference type="Pfam" id="PF00646">
    <property type="entry name" value="F-box"/>
    <property type="match status" value="1"/>
</dbReference>
<accession>A0A9W6F043</accession>
<feature type="region of interest" description="Disordered" evidence="2">
    <location>
        <begin position="292"/>
        <end position="318"/>
    </location>
</feature>
<feature type="compositionally biased region" description="Basic and acidic residues" evidence="2">
    <location>
        <begin position="577"/>
        <end position="586"/>
    </location>
</feature>
<evidence type="ECO:0000259" key="3">
    <source>
        <dbReference type="Pfam" id="PF00646"/>
    </source>
</evidence>
<evidence type="ECO:0000313" key="5">
    <source>
        <dbReference type="Proteomes" id="UP001165080"/>
    </source>
</evidence>
<dbReference type="Proteomes" id="UP001165080">
    <property type="component" value="Unassembled WGS sequence"/>
</dbReference>
<dbReference type="PANTHER" id="PTHR47186">
    <property type="entry name" value="LEUCINE-RICH REPEAT-CONTAINING PROTEIN 57"/>
    <property type="match status" value="1"/>
</dbReference>
<feature type="region of interest" description="Disordered" evidence="2">
    <location>
        <begin position="387"/>
        <end position="414"/>
    </location>
</feature>
<feature type="region of interest" description="Disordered" evidence="2">
    <location>
        <begin position="552"/>
        <end position="661"/>
    </location>
</feature>
<feature type="domain" description="F-box" evidence="3">
    <location>
        <begin position="12"/>
        <end position="46"/>
    </location>
</feature>
<evidence type="ECO:0000256" key="2">
    <source>
        <dbReference type="SAM" id="MobiDB-lite"/>
    </source>
</evidence>
<reference evidence="4 5" key="1">
    <citation type="journal article" date="2023" name="Commun. Biol.">
        <title>Reorganization of the ancestral sex-determining regions during the evolution of trioecy in Pleodorina starrii.</title>
        <authorList>
            <person name="Takahashi K."/>
            <person name="Suzuki S."/>
            <person name="Kawai-Toyooka H."/>
            <person name="Yamamoto K."/>
            <person name="Hamaji T."/>
            <person name="Ootsuki R."/>
            <person name="Yamaguchi H."/>
            <person name="Kawachi M."/>
            <person name="Higashiyama T."/>
            <person name="Nozaki H."/>
        </authorList>
    </citation>
    <scope>NUCLEOTIDE SEQUENCE [LARGE SCALE GENOMIC DNA]</scope>
    <source>
        <strain evidence="4 5">NIES-4479</strain>
    </source>
</reference>
<evidence type="ECO:0000313" key="4">
    <source>
        <dbReference type="EMBL" id="GLC51299.1"/>
    </source>
</evidence>